<dbReference type="PANTHER" id="PTHR30055">
    <property type="entry name" value="HTH-TYPE TRANSCRIPTIONAL REGULATOR RUTR"/>
    <property type="match status" value="1"/>
</dbReference>
<organism evidence="4 5">
    <name type="scientific">Aquamicrobium aerolatum DSM 21857</name>
    <dbReference type="NCBI Taxonomy" id="1121003"/>
    <lineage>
        <taxon>Bacteria</taxon>
        <taxon>Pseudomonadati</taxon>
        <taxon>Pseudomonadota</taxon>
        <taxon>Alphaproteobacteria</taxon>
        <taxon>Hyphomicrobiales</taxon>
        <taxon>Phyllobacteriaceae</taxon>
        <taxon>Aerobium</taxon>
    </lineage>
</organism>
<dbReference type="Gene3D" id="1.10.357.10">
    <property type="entry name" value="Tetracycline Repressor, domain 2"/>
    <property type="match status" value="1"/>
</dbReference>
<dbReference type="Proteomes" id="UP000242763">
    <property type="component" value="Unassembled WGS sequence"/>
</dbReference>
<dbReference type="InterPro" id="IPR023772">
    <property type="entry name" value="DNA-bd_HTH_TetR-type_CS"/>
</dbReference>
<accession>A0A1I3LP81</accession>
<dbReference type="STRING" id="1121003.SAMN03080618_01567"/>
<name>A0A1I3LP81_9HYPH</name>
<dbReference type="Pfam" id="PF17939">
    <property type="entry name" value="TetR_C_30"/>
    <property type="match status" value="1"/>
</dbReference>
<dbReference type="PROSITE" id="PS50977">
    <property type="entry name" value="HTH_TETR_2"/>
    <property type="match status" value="1"/>
</dbReference>
<dbReference type="InterPro" id="IPR036271">
    <property type="entry name" value="Tet_transcr_reg_TetR-rel_C_sf"/>
</dbReference>
<evidence type="ECO:0000313" key="5">
    <source>
        <dbReference type="Proteomes" id="UP000242763"/>
    </source>
</evidence>
<dbReference type="GO" id="GO:0000976">
    <property type="term" value="F:transcription cis-regulatory region binding"/>
    <property type="evidence" value="ECO:0007669"/>
    <property type="project" value="TreeGrafter"/>
</dbReference>
<evidence type="ECO:0000256" key="2">
    <source>
        <dbReference type="PROSITE-ProRule" id="PRU00335"/>
    </source>
</evidence>
<sequence length="218" mass="23677">MTTAANNATRRDVRSDIMDAAERVFATLGFAGATTRAIADEAKVNLGLIHYHFSSKEALFEEVVARRSKQVNDYRRLLLAQVLAEPGGPTLERILEALMRPTIEMSNEHGGAGQSYSRIIVQIASGTDERSIQMTGDNFNAIAREFIDALDTHVPGLGRENAVWSYINAISLGLLMMTRTGRITELSDGLCDEGDTAGSISRIVRYLAAGTRSLVSTA</sequence>
<reference evidence="5" key="1">
    <citation type="submission" date="2016-10" db="EMBL/GenBank/DDBJ databases">
        <authorList>
            <person name="Varghese N."/>
            <person name="Submissions S."/>
        </authorList>
    </citation>
    <scope>NUCLEOTIDE SEQUENCE [LARGE SCALE GENOMIC DNA]</scope>
    <source>
        <strain evidence="5">DSM 21857</strain>
    </source>
</reference>
<dbReference type="RefSeq" id="WP_175556661.1">
    <property type="nucleotide sequence ID" value="NZ_FORF01000007.1"/>
</dbReference>
<feature type="DNA-binding region" description="H-T-H motif" evidence="2">
    <location>
        <begin position="34"/>
        <end position="53"/>
    </location>
</feature>
<dbReference type="Pfam" id="PF00440">
    <property type="entry name" value="TetR_N"/>
    <property type="match status" value="1"/>
</dbReference>
<keyword evidence="5" id="KW-1185">Reference proteome</keyword>
<dbReference type="PRINTS" id="PR00455">
    <property type="entry name" value="HTHTETR"/>
</dbReference>
<dbReference type="PROSITE" id="PS01081">
    <property type="entry name" value="HTH_TETR_1"/>
    <property type="match status" value="1"/>
</dbReference>
<protein>
    <submittedName>
        <fullName evidence="4">Transcriptional regulator, TetR family</fullName>
    </submittedName>
</protein>
<dbReference type="AlphaFoldDB" id="A0A1I3LP81"/>
<dbReference type="SUPFAM" id="SSF48498">
    <property type="entry name" value="Tetracyclin repressor-like, C-terminal domain"/>
    <property type="match status" value="1"/>
</dbReference>
<proteinExistence type="predicted"/>
<keyword evidence="1 2" id="KW-0238">DNA-binding</keyword>
<feature type="domain" description="HTH tetR-type" evidence="3">
    <location>
        <begin position="11"/>
        <end position="71"/>
    </location>
</feature>
<dbReference type="InterPro" id="IPR009057">
    <property type="entry name" value="Homeodomain-like_sf"/>
</dbReference>
<dbReference type="InterPro" id="IPR001647">
    <property type="entry name" value="HTH_TetR"/>
</dbReference>
<dbReference type="GO" id="GO:0003700">
    <property type="term" value="F:DNA-binding transcription factor activity"/>
    <property type="evidence" value="ECO:0007669"/>
    <property type="project" value="TreeGrafter"/>
</dbReference>
<dbReference type="SUPFAM" id="SSF46689">
    <property type="entry name" value="Homeodomain-like"/>
    <property type="match status" value="1"/>
</dbReference>
<gene>
    <name evidence="4" type="ORF">SAMN03080618_01567</name>
</gene>
<evidence type="ECO:0000259" key="3">
    <source>
        <dbReference type="PROSITE" id="PS50977"/>
    </source>
</evidence>
<dbReference type="InterPro" id="IPR050109">
    <property type="entry name" value="HTH-type_TetR-like_transc_reg"/>
</dbReference>
<dbReference type="EMBL" id="FORF01000007">
    <property type="protein sequence ID" value="SFI86531.1"/>
    <property type="molecule type" value="Genomic_DNA"/>
</dbReference>
<dbReference type="PANTHER" id="PTHR30055:SF223">
    <property type="entry name" value="HTH-TYPE TRANSCRIPTIONAL REGULATOR UIDR"/>
    <property type="match status" value="1"/>
</dbReference>
<dbReference type="InterPro" id="IPR041586">
    <property type="entry name" value="PsrA_TetR_C"/>
</dbReference>
<evidence type="ECO:0000256" key="1">
    <source>
        <dbReference type="ARBA" id="ARBA00023125"/>
    </source>
</evidence>
<evidence type="ECO:0000313" key="4">
    <source>
        <dbReference type="EMBL" id="SFI86531.1"/>
    </source>
</evidence>